<evidence type="ECO:0000313" key="2">
    <source>
        <dbReference type="EMBL" id="QHU15060.1"/>
    </source>
</evidence>
<keyword evidence="1" id="KW-0812">Transmembrane</keyword>
<sequence length="144" mass="17225">MLQILNWEYRKPIIKKCVKAICNLLTTIFGGNADIAGWFVVYFLHNMPYTLLMYRILLYKVEKWVIGFFILTLVLHFLFRGCICFRLERELFQDKTWYGPYGVMEFVGIEVNTPNVIKFFNIWATFIVAVISCKFIYQNYFNIQ</sequence>
<proteinExistence type="predicted"/>
<feature type="transmembrane region" description="Helical" evidence="1">
    <location>
        <begin position="64"/>
        <end position="85"/>
    </location>
</feature>
<name>A0A6C0KED5_9ZZZZ</name>
<dbReference type="EMBL" id="MN740848">
    <property type="protein sequence ID" value="QHU15060.1"/>
    <property type="molecule type" value="Genomic_DNA"/>
</dbReference>
<protein>
    <submittedName>
        <fullName evidence="2">Uncharacterized protein</fullName>
    </submittedName>
</protein>
<evidence type="ECO:0000256" key="1">
    <source>
        <dbReference type="SAM" id="Phobius"/>
    </source>
</evidence>
<reference evidence="2" key="1">
    <citation type="journal article" date="2020" name="Nature">
        <title>Giant virus diversity and host interactions through global metagenomics.</title>
        <authorList>
            <person name="Schulz F."/>
            <person name="Roux S."/>
            <person name="Paez-Espino D."/>
            <person name="Jungbluth S."/>
            <person name="Walsh D.A."/>
            <person name="Denef V.J."/>
            <person name="McMahon K.D."/>
            <person name="Konstantinidis K.T."/>
            <person name="Eloe-Fadrosh E.A."/>
            <person name="Kyrpides N.C."/>
            <person name="Woyke T."/>
        </authorList>
    </citation>
    <scope>NUCLEOTIDE SEQUENCE</scope>
    <source>
        <strain evidence="2">GVMAG-S-1102244-55</strain>
    </source>
</reference>
<feature type="transmembrane region" description="Helical" evidence="1">
    <location>
        <begin position="21"/>
        <end position="44"/>
    </location>
</feature>
<dbReference type="AlphaFoldDB" id="A0A6C0KED5"/>
<feature type="transmembrane region" description="Helical" evidence="1">
    <location>
        <begin position="119"/>
        <end position="137"/>
    </location>
</feature>
<accession>A0A6C0KED5</accession>
<organism evidence="2">
    <name type="scientific">viral metagenome</name>
    <dbReference type="NCBI Taxonomy" id="1070528"/>
    <lineage>
        <taxon>unclassified sequences</taxon>
        <taxon>metagenomes</taxon>
        <taxon>organismal metagenomes</taxon>
    </lineage>
</organism>
<keyword evidence="1" id="KW-0472">Membrane</keyword>
<keyword evidence="1" id="KW-1133">Transmembrane helix</keyword>